<dbReference type="Ensembl" id="ENSGACT00000016563.1">
    <property type="protein sequence ID" value="ENSGACP00000016530.1"/>
    <property type="gene ID" value="ENSGACG00000012506.1"/>
</dbReference>
<accession>G3PG06</accession>
<evidence type="ECO:0000313" key="1">
    <source>
        <dbReference type="Ensembl" id="ENSGACP00000016530.1"/>
    </source>
</evidence>
<dbReference type="InParanoid" id="G3PG06"/>
<protein>
    <submittedName>
        <fullName evidence="1">Uncharacterized protein</fullName>
    </submittedName>
</protein>
<dbReference type="Bgee" id="ENSGACG00000012506">
    <property type="expression patterns" value="Expressed in diencephalon and 4 other cell types or tissues"/>
</dbReference>
<reference evidence="1" key="1">
    <citation type="submission" date="2006-01" db="EMBL/GenBank/DDBJ databases">
        <authorList>
            <person name="Lindblad-Toh K."/>
            <person name="Mauceli E."/>
            <person name="Grabherr M."/>
            <person name="Chang J.L."/>
            <person name="Lander E.S."/>
        </authorList>
    </citation>
    <scope>NUCLEOTIDE SEQUENCE [LARGE SCALE GENOMIC DNA]</scope>
</reference>
<name>G3PG06_GASAC</name>
<proteinExistence type="predicted"/>
<organism evidence="1">
    <name type="scientific">Gasterosteus aculeatus</name>
    <name type="common">Three-spined stickleback</name>
    <dbReference type="NCBI Taxonomy" id="69293"/>
    <lineage>
        <taxon>Eukaryota</taxon>
        <taxon>Metazoa</taxon>
        <taxon>Chordata</taxon>
        <taxon>Craniata</taxon>
        <taxon>Vertebrata</taxon>
        <taxon>Euteleostomi</taxon>
        <taxon>Actinopterygii</taxon>
        <taxon>Neopterygii</taxon>
        <taxon>Teleostei</taxon>
        <taxon>Neoteleostei</taxon>
        <taxon>Acanthomorphata</taxon>
        <taxon>Eupercaria</taxon>
        <taxon>Perciformes</taxon>
        <taxon>Cottioidei</taxon>
        <taxon>Gasterosteales</taxon>
        <taxon>Gasterosteidae</taxon>
        <taxon>Gasterosteus</taxon>
    </lineage>
</organism>
<sequence length="66" mass="7426">DKSTDLSVDGLIVRDTGWTGLKKSGLYKEIKRNQRNKTRCLRHDGTVLLEMGLKKILVTGFESCVC</sequence>
<reference evidence="1" key="2">
    <citation type="submission" date="2024-04" db="UniProtKB">
        <authorList>
            <consortium name="Ensembl"/>
        </authorList>
    </citation>
    <scope>IDENTIFICATION</scope>
</reference>
<dbReference type="AlphaFoldDB" id="G3PG06"/>